<dbReference type="PROSITE" id="PS50977">
    <property type="entry name" value="HTH_TETR_2"/>
    <property type="match status" value="1"/>
</dbReference>
<dbReference type="Gene3D" id="1.10.357.10">
    <property type="entry name" value="Tetracycline Repressor, domain 2"/>
    <property type="match status" value="1"/>
</dbReference>
<dbReference type="EMBL" id="FNIE01000006">
    <property type="protein sequence ID" value="SDN89754.1"/>
    <property type="molecule type" value="Genomic_DNA"/>
</dbReference>
<keyword evidence="7" id="KW-1185">Reference proteome</keyword>
<keyword evidence="2 4" id="KW-0238">DNA-binding</keyword>
<dbReference type="SUPFAM" id="SSF48498">
    <property type="entry name" value="Tetracyclin repressor-like, C-terminal domain"/>
    <property type="match status" value="1"/>
</dbReference>
<proteinExistence type="predicted"/>
<dbReference type="SUPFAM" id="SSF46689">
    <property type="entry name" value="Homeodomain-like"/>
    <property type="match status" value="1"/>
</dbReference>
<evidence type="ECO:0000256" key="2">
    <source>
        <dbReference type="ARBA" id="ARBA00023125"/>
    </source>
</evidence>
<dbReference type="PRINTS" id="PR00455">
    <property type="entry name" value="HTHTETR"/>
</dbReference>
<gene>
    <name evidence="6" type="ORF">SAMN05216259_106156</name>
</gene>
<dbReference type="Pfam" id="PF00440">
    <property type="entry name" value="TetR_N"/>
    <property type="match status" value="1"/>
</dbReference>
<evidence type="ECO:0000256" key="4">
    <source>
        <dbReference type="PROSITE-ProRule" id="PRU00335"/>
    </source>
</evidence>
<dbReference type="PANTHER" id="PTHR30055">
    <property type="entry name" value="HTH-TYPE TRANSCRIPTIONAL REGULATOR RUTR"/>
    <property type="match status" value="1"/>
</dbReference>
<protein>
    <submittedName>
        <fullName evidence="6">Transcriptional regulator, TetR family</fullName>
    </submittedName>
</protein>
<dbReference type="InterPro" id="IPR036271">
    <property type="entry name" value="Tet_transcr_reg_TetR-rel_C_sf"/>
</dbReference>
<feature type="DNA-binding region" description="H-T-H motif" evidence="4">
    <location>
        <begin position="43"/>
        <end position="62"/>
    </location>
</feature>
<dbReference type="InterPro" id="IPR050109">
    <property type="entry name" value="HTH-type_TetR-like_transc_reg"/>
</dbReference>
<feature type="domain" description="HTH tetR-type" evidence="5">
    <location>
        <begin position="21"/>
        <end position="80"/>
    </location>
</feature>
<sequence>MTLDVTAPARPRTMRLRADASRNRERIVNAACEAIVEYGPDVPLDEVARRAGVGNATLYRHFSDRGELIRQVALAVMRRITQRAEALAEEPDPFGALERFVFQAAEERVGALCPMVSDTFDGHDPEVAQATESLQRATTALMTRAQDAGQLRTDVAVGDLMVALTQLTRPLPGVCAIGFDRFVQRHLQLFLDGLRAPARSTLEGTAATLEDLKGCHK</sequence>
<evidence type="ECO:0000313" key="6">
    <source>
        <dbReference type="EMBL" id="SDN89754.1"/>
    </source>
</evidence>
<reference evidence="6 7" key="1">
    <citation type="submission" date="2016-10" db="EMBL/GenBank/DDBJ databases">
        <authorList>
            <person name="de Groot N.N."/>
        </authorList>
    </citation>
    <scope>NUCLEOTIDE SEQUENCE [LARGE SCALE GENOMIC DNA]</scope>
    <source>
        <strain evidence="6 7">CGMCC 4.2022</strain>
    </source>
</reference>
<name>A0A1H0F519_9ACTN</name>
<evidence type="ECO:0000256" key="1">
    <source>
        <dbReference type="ARBA" id="ARBA00023015"/>
    </source>
</evidence>
<dbReference type="InterPro" id="IPR049445">
    <property type="entry name" value="TetR_SbtR-like_C"/>
</dbReference>
<dbReference type="Pfam" id="PF21597">
    <property type="entry name" value="TetR_C_43"/>
    <property type="match status" value="1"/>
</dbReference>
<dbReference type="InterPro" id="IPR001647">
    <property type="entry name" value="HTH_TetR"/>
</dbReference>
<evidence type="ECO:0000259" key="5">
    <source>
        <dbReference type="PROSITE" id="PS50977"/>
    </source>
</evidence>
<evidence type="ECO:0000256" key="3">
    <source>
        <dbReference type="ARBA" id="ARBA00023163"/>
    </source>
</evidence>
<keyword evidence="1" id="KW-0805">Transcription regulation</keyword>
<dbReference type="AlphaFoldDB" id="A0A1H0F519"/>
<dbReference type="PANTHER" id="PTHR30055:SF234">
    <property type="entry name" value="HTH-TYPE TRANSCRIPTIONAL REGULATOR BETI"/>
    <property type="match status" value="1"/>
</dbReference>
<accession>A0A1H0F519</accession>
<dbReference type="GO" id="GO:0000976">
    <property type="term" value="F:transcription cis-regulatory region binding"/>
    <property type="evidence" value="ECO:0007669"/>
    <property type="project" value="TreeGrafter"/>
</dbReference>
<dbReference type="Proteomes" id="UP000199341">
    <property type="component" value="Unassembled WGS sequence"/>
</dbReference>
<keyword evidence="3" id="KW-0804">Transcription</keyword>
<organism evidence="6 7">
    <name type="scientific">Actinacidiphila guanduensis</name>
    <dbReference type="NCBI Taxonomy" id="310781"/>
    <lineage>
        <taxon>Bacteria</taxon>
        <taxon>Bacillati</taxon>
        <taxon>Actinomycetota</taxon>
        <taxon>Actinomycetes</taxon>
        <taxon>Kitasatosporales</taxon>
        <taxon>Streptomycetaceae</taxon>
        <taxon>Actinacidiphila</taxon>
    </lineage>
</organism>
<dbReference type="GO" id="GO:0003700">
    <property type="term" value="F:DNA-binding transcription factor activity"/>
    <property type="evidence" value="ECO:0007669"/>
    <property type="project" value="TreeGrafter"/>
</dbReference>
<dbReference type="STRING" id="310781.SAMN05216259_106156"/>
<dbReference type="InterPro" id="IPR009057">
    <property type="entry name" value="Homeodomain-like_sf"/>
</dbReference>
<evidence type="ECO:0000313" key="7">
    <source>
        <dbReference type="Proteomes" id="UP000199341"/>
    </source>
</evidence>